<comment type="caution">
    <text evidence="2">The sequence shown here is derived from an EMBL/GenBank/DDBJ whole genome shotgun (WGS) entry which is preliminary data.</text>
</comment>
<feature type="transmembrane region" description="Helical" evidence="1">
    <location>
        <begin position="23"/>
        <end position="46"/>
    </location>
</feature>
<name>A0A1F5G8P0_9BACT</name>
<organism evidence="2 3">
    <name type="scientific">Candidatus Curtissbacteria bacterium RIFCSPHIGHO2_01_FULL_41_11</name>
    <dbReference type="NCBI Taxonomy" id="1797711"/>
    <lineage>
        <taxon>Bacteria</taxon>
        <taxon>Candidatus Curtissiibacteriota</taxon>
    </lineage>
</organism>
<keyword evidence="1" id="KW-1133">Transmembrane helix</keyword>
<evidence type="ECO:0000313" key="2">
    <source>
        <dbReference type="EMBL" id="OGD88207.1"/>
    </source>
</evidence>
<feature type="transmembrane region" description="Helical" evidence="1">
    <location>
        <begin position="58"/>
        <end position="80"/>
    </location>
</feature>
<protein>
    <submittedName>
        <fullName evidence="2">Uncharacterized protein</fullName>
    </submittedName>
</protein>
<accession>A0A1F5G8P0</accession>
<keyword evidence="1" id="KW-0812">Transmembrane</keyword>
<proteinExistence type="predicted"/>
<feature type="transmembrane region" description="Helical" evidence="1">
    <location>
        <begin position="109"/>
        <end position="125"/>
    </location>
</feature>
<feature type="transmembrane region" description="Helical" evidence="1">
    <location>
        <begin position="145"/>
        <end position="166"/>
    </location>
</feature>
<dbReference type="Proteomes" id="UP000179102">
    <property type="component" value="Unassembled WGS sequence"/>
</dbReference>
<gene>
    <name evidence="2" type="ORF">A2870_01180</name>
</gene>
<dbReference type="EMBL" id="MFAZ01000001">
    <property type="protein sequence ID" value="OGD88207.1"/>
    <property type="molecule type" value="Genomic_DNA"/>
</dbReference>
<evidence type="ECO:0000256" key="1">
    <source>
        <dbReference type="SAM" id="Phobius"/>
    </source>
</evidence>
<keyword evidence="1" id="KW-0472">Membrane</keyword>
<dbReference type="AlphaFoldDB" id="A0A1F5G8P0"/>
<reference evidence="2 3" key="1">
    <citation type="journal article" date="2016" name="Nat. Commun.">
        <title>Thousands of microbial genomes shed light on interconnected biogeochemical processes in an aquifer system.</title>
        <authorList>
            <person name="Anantharaman K."/>
            <person name="Brown C.T."/>
            <person name="Hug L.A."/>
            <person name="Sharon I."/>
            <person name="Castelle C.J."/>
            <person name="Probst A.J."/>
            <person name="Thomas B.C."/>
            <person name="Singh A."/>
            <person name="Wilkins M.J."/>
            <person name="Karaoz U."/>
            <person name="Brodie E.L."/>
            <person name="Williams K.H."/>
            <person name="Hubbard S.S."/>
            <person name="Banfield J.F."/>
        </authorList>
    </citation>
    <scope>NUCLEOTIDE SEQUENCE [LARGE SCALE GENOMIC DNA]</scope>
</reference>
<dbReference type="STRING" id="1797711.A2870_01180"/>
<sequence length="172" mass="18862">MKELFEFFGQIGALSLVSKLADFHGLLAMISLILFGAAIVLFFVALKISSALRWLGAVLFALFLDLVLLDIAGLVIYISYRAPGGPRSILRASESTAWLHTTVFEHKEFLAFAPPILILCALYIVRTLKNASFTEQSLKWPRISIIVSIILSLIFVLVVAAEAVLVTKTAPL</sequence>
<evidence type="ECO:0000313" key="3">
    <source>
        <dbReference type="Proteomes" id="UP000179102"/>
    </source>
</evidence>